<evidence type="ECO:0000256" key="2">
    <source>
        <dbReference type="ARBA" id="ARBA00022857"/>
    </source>
</evidence>
<sequence length="261" mass="28931">MSFPYKHILVIGATAGIGRALASRLVQSGAKVTAVGRRKERLDEFVQEHGEDKTNAIQFDISDLDRIPEFAAEIMTKNPTIDSVFLNAGTLLPTDMTDPQKFNLPNFYEQMHLNFTSYVALTHAFLPYLSKRDGVPTSLIYTTSNLAFVPATSMPAYSASKAALNTFILCLRDQLRDSSVKIIEVSPPAVQTEIHDFMGEEKGRSVGMPLKEFTDQAYQGLVEGKDQVIVGSVGPEEMFFDIVNKRRAATTEFAKMIRGQI</sequence>
<dbReference type="InterPro" id="IPR002347">
    <property type="entry name" value="SDR_fam"/>
</dbReference>
<evidence type="ECO:0000313" key="4">
    <source>
        <dbReference type="EMBL" id="OJJ77816.1"/>
    </source>
</evidence>
<dbReference type="GeneID" id="93581596"/>
<organism evidence="4 5">
    <name type="scientific">Aspergillus brasiliensis (strain CBS 101740 / IMI 381727 / IBT 21946)</name>
    <dbReference type="NCBI Taxonomy" id="767769"/>
    <lineage>
        <taxon>Eukaryota</taxon>
        <taxon>Fungi</taxon>
        <taxon>Dikarya</taxon>
        <taxon>Ascomycota</taxon>
        <taxon>Pezizomycotina</taxon>
        <taxon>Eurotiomycetes</taxon>
        <taxon>Eurotiomycetidae</taxon>
        <taxon>Eurotiales</taxon>
        <taxon>Aspergillaceae</taxon>
        <taxon>Aspergillus</taxon>
        <taxon>Aspergillus subgen. Circumdati</taxon>
    </lineage>
</organism>
<dbReference type="OrthoDB" id="37659at2759"/>
<reference evidence="5" key="1">
    <citation type="journal article" date="2017" name="Genome Biol.">
        <title>Comparative genomics reveals high biological diversity and specific adaptations in the industrially and medically important fungal genus Aspergillus.</title>
        <authorList>
            <person name="de Vries R.P."/>
            <person name="Riley R."/>
            <person name="Wiebenga A."/>
            <person name="Aguilar-Osorio G."/>
            <person name="Amillis S."/>
            <person name="Uchima C.A."/>
            <person name="Anderluh G."/>
            <person name="Asadollahi M."/>
            <person name="Askin M."/>
            <person name="Barry K."/>
            <person name="Battaglia E."/>
            <person name="Bayram O."/>
            <person name="Benocci T."/>
            <person name="Braus-Stromeyer S.A."/>
            <person name="Caldana C."/>
            <person name="Canovas D."/>
            <person name="Cerqueira G.C."/>
            <person name="Chen F."/>
            <person name="Chen W."/>
            <person name="Choi C."/>
            <person name="Clum A."/>
            <person name="Dos Santos R.A."/>
            <person name="Damasio A.R."/>
            <person name="Diallinas G."/>
            <person name="Emri T."/>
            <person name="Fekete E."/>
            <person name="Flipphi M."/>
            <person name="Freyberg S."/>
            <person name="Gallo A."/>
            <person name="Gournas C."/>
            <person name="Habgood R."/>
            <person name="Hainaut M."/>
            <person name="Harispe M.L."/>
            <person name="Henrissat B."/>
            <person name="Hilden K.S."/>
            <person name="Hope R."/>
            <person name="Hossain A."/>
            <person name="Karabika E."/>
            <person name="Karaffa L."/>
            <person name="Karanyi Z."/>
            <person name="Krasevec N."/>
            <person name="Kuo A."/>
            <person name="Kusch H."/>
            <person name="LaButti K."/>
            <person name="Lagendijk E.L."/>
            <person name="Lapidus A."/>
            <person name="Levasseur A."/>
            <person name="Lindquist E."/>
            <person name="Lipzen A."/>
            <person name="Logrieco A.F."/>
            <person name="MacCabe A."/>
            <person name="Maekelae M.R."/>
            <person name="Malavazi I."/>
            <person name="Melin P."/>
            <person name="Meyer V."/>
            <person name="Mielnichuk N."/>
            <person name="Miskei M."/>
            <person name="Molnar A.P."/>
            <person name="Mule G."/>
            <person name="Ngan C.Y."/>
            <person name="Orejas M."/>
            <person name="Orosz E."/>
            <person name="Ouedraogo J.P."/>
            <person name="Overkamp K.M."/>
            <person name="Park H.-S."/>
            <person name="Perrone G."/>
            <person name="Piumi F."/>
            <person name="Punt P.J."/>
            <person name="Ram A.F."/>
            <person name="Ramon A."/>
            <person name="Rauscher S."/>
            <person name="Record E."/>
            <person name="Riano-Pachon D.M."/>
            <person name="Robert V."/>
            <person name="Roehrig J."/>
            <person name="Ruller R."/>
            <person name="Salamov A."/>
            <person name="Salih N.S."/>
            <person name="Samson R.A."/>
            <person name="Sandor E."/>
            <person name="Sanguinetti M."/>
            <person name="Schuetze T."/>
            <person name="Sepcic K."/>
            <person name="Shelest E."/>
            <person name="Sherlock G."/>
            <person name="Sophianopoulou V."/>
            <person name="Squina F.M."/>
            <person name="Sun H."/>
            <person name="Susca A."/>
            <person name="Todd R.B."/>
            <person name="Tsang A."/>
            <person name="Unkles S.E."/>
            <person name="van de Wiele N."/>
            <person name="van Rossen-Uffink D."/>
            <person name="Oliveira J.V."/>
            <person name="Vesth T.C."/>
            <person name="Visser J."/>
            <person name="Yu J.-H."/>
            <person name="Zhou M."/>
            <person name="Andersen M.R."/>
            <person name="Archer D.B."/>
            <person name="Baker S.E."/>
            <person name="Benoit I."/>
            <person name="Brakhage A.A."/>
            <person name="Braus G.H."/>
            <person name="Fischer R."/>
            <person name="Frisvad J.C."/>
            <person name="Goldman G.H."/>
            <person name="Houbraken J."/>
            <person name="Oakley B."/>
            <person name="Pocsi I."/>
            <person name="Scazzocchio C."/>
            <person name="Seiboth B."/>
            <person name="vanKuyk P.A."/>
            <person name="Wortman J."/>
            <person name="Dyer P.S."/>
            <person name="Grigoriev I.V."/>
        </authorList>
    </citation>
    <scope>NUCLEOTIDE SEQUENCE [LARGE SCALE GENOMIC DNA]</scope>
    <source>
        <strain evidence="5">CBS 101740 / IMI 381727 / IBT 21946</strain>
    </source>
</reference>
<keyword evidence="3" id="KW-0560">Oxidoreductase</keyword>
<dbReference type="OMA" id="VDCLFLN"/>
<accession>A0A1L9V1M6</accession>
<proteinExistence type="inferred from homology"/>
<dbReference type="Proteomes" id="UP000184499">
    <property type="component" value="Unassembled WGS sequence"/>
</dbReference>
<dbReference type="Pfam" id="PF00106">
    <property type="entry name" value="adh_short"/>
    <property type="match status" value="1"/>
</dbReference>
<dbReference type="PANTHER" id="PTHR43669:SF15">
    <property type="entry name" value="OXIDOREDUCTASE, SHORT-CHAIN DEHYDROGENASE_REDUCTASE FAMILY (AFU_ORTHOLOGUE AFUA_1G01330)"/>
    <property type="match status" value="1"/>
</dbReference>
<dbReference type="VEuPathDB" id="FungiDB:ASPBRDRAFT_71124"/>
<gene>
    <name evidence="4" type="ORF">ASPBRDRAFT_71124</name>
</gene>
<dbReference type="STRING" id="767769.A0A1L9V1M6"/>
<dbReference type="AlphaFoldDB" id="A0A1L9V1M6"/>
<protein>
    <recommendedName>
        <fullName evidence="6">Oxidoreductase</fullName>
    </recommendedName>
</protein>
<dbReference type="InterPro" id="IPR020904">
    <property type="entry name" value="Sc_DH/Rdtase_CS"/>
</dbReference>
<name>A0A1L9V1M6_ASPBC</name>
<evidence type="ECO:0000256" key="1">
    <source>
        <dbReference type="ARBA" id="ARBA00006484"/>
    </source>
</evidence>
<dbReference type="GO" id="GO:0044550">
    <property type="term" value="P:secondary metabolite biosynthetic process"/>
    <property type="evidence" value="ECO:0007669"/>
    <property type="project" value="UniProtKB-ARBA"/>
</dbReference>
<dbReference type="EMBL" id="KV878679">
    <property type="protein sequence ID" value="OJJ77816.1"/>
    <property type="molecule type" value="Genomic_DNA"/>
</dbReference>
<dbReference type="InterPro" id="IPR036291">
    <property type="entry name" value="NAD(P)-bd_dom_sf"/>
</dbReference>
<evidence type="ECO:0008006" key="6">
    <source>
        <dbReference type="Google" id="ProtNLM"/>
    </source>
</evidence>
<dbReference type="PANTHER" id="PTHR43669">
    <property type="entry name" value="5-KETO-D-GLUCONATE 5-REDUCTASE"/>
    <property type="match status" value="1"/>
</dbReference>
<evidence type="ECO:0000313" key="5">
    <source>
        <dbReference type="Proteomes" id="UP000184499"/>
    </source>
</evidence>
<keyword evidence="5" id="KW-1185">Reference proteome</keyword>
<evidence type="ECO:0000256" key="3">
    <source>
        <dbReference type="ARBA" id="ARBA00023002"/>
    </source>
</evidence>
<keyword evidence="2" id="KW-0521">NADP</keyword>
<dbReference type="PROSITE" id="PS00061">
    <property type="entry name" value="ADH_SHORT"/>
    <property type="match status" value="1"/>
</dbReference>
<dbReference type="RefSeq" id="XP_067485063.1">
    <property type="nucleotide sequence ID" value="XM_067629109.1"/>
</dbReference>
<dbReference type="SUPFAM" id="SSF51735">
    <property type="entry name" value="NAD(P)-binding Rossmann-fold domains"/>
    <property type="match status" value="1"/>
</dbReference>
<dbReference type="Gene3D" id="3.40.50.720">
    <property type="entry name" value="NAD(P)-binding Rossmann-like Domain"/>
    <property type="match status" value="1"/>
</dbReference>
<dbReference type="PRINTS" id="PR00081">
    <property type="entry name" value="GDHRDH"/>
</dbReference>
<comment type="similarity">
    <text evidence="1">Belongs to the short-chain dehydrogenases/reductases (SDR) family.</text>
</comment>
<dbReference type="GO" id="GO:0016491">
    <property type="term" value="F:oxidoreductase activity"/>
    <property type="evidence" value="ECO:0007669"/>
    <property type="project" value="UniProtKB-KW"/>
</dbReference>